<dbReference type="Pfam" id="PF07714">
    <property type="entry name" value="PK_Tyr_Ser-Thr"/>
    <property type="match status" value="1"/>
</dbReference>
<evidence type="ECO:0000256" key="20">
    <source>
        <dbReference type="SAM" id="Phobius"/>
    </source>
</evidence>
<evidence type="ECO:0000256" key="17">
    <source>
        <dbReference type="ARBA" id="ARBA00047899"/>
    </source>
</evidence>
<proteinExistence type="predicted"/>
<dbReference type="PANTHER" id="PTHR48006:SF72">
    <property type="entry name" value="LRR RECEPTOR-LIKE SERINE_THREONINE-PROTEIN KINASE RFK1-RELATED"/>
    <property type="match status" value="1"/>
</dbReference>
<evidence type="ECO:0000256" key="3">
    <source>
        <dbReference type="ARBA" id="ARBA00022527"/>
    </source>
</evidence>
<keyword evidence="13 20" id="KW-1133">Transmembrane helix</keyword>
<name>A0A8T2XL88_POPDE</name>
<dbReference type="FunFam" id="1.10.510.10:FF:000044">
    <property type="entry name" value="Putative LRR receptor-like serine/threonine-protein kinase"/>
    <property type="match status" value="1"/>
</dbReference>
<evidence type="ECO:0000256" key="4">
    <source>
        <dbReference type="ARBA" id="ARBA00022553"/>
    </source>
</evidence>
<evidence type="ECO:0000256" key="13">
    <source>
        <dbReference type="ARBA" id="ARBA00022989"/>
    </source>
</evidence>
<organism evidence="23 24">
    <name type="scientific">Populus deltoides</name>
    <name type="common">Eastern poplar</name>
    <name type="synonym">Eastern cottonwood</name>
    <dbReference type="NCBI Taxonomy" id="3696"/>
    <lineage>
        <taxon>Eukaryota</taxon>
        <taxon>Viridiplantae</taxon>
        <taxon>Streptophyta</taxon>
        <taxon>Embryophyta</taxon>
        <taxon>Tracheophyta</taxon>
        <taxon>Spermatophyta</taxon>
        <taxon>Magnoliopsida</taxon>
        <taxon>eudicotyledons</taxon>
        <taxon>Gunneridae</taxon>
        <taxon>Pentapetalae</taxon>
        <taxon>rosids</taxon>
        <taxon>fabids</taxon>
        <taxon>Malpighiales</taxon>
        <taxon>Salicaceae</taxon>
        <taxon>Saliceae</taxon>
        <taxon>Populus</taxon>
    </lineage>
</organism>
<dbReference type="Proteomes" id="UP000807159">
    <property type="component" value="Chromosome 11"/>
</dbReference>
<evidence type="ECO:0000259" key="22">
    <source>
        <dbReference type="PROSITE" id="PS50011"/>
    </source>
</evidence>
<dbReference type="EC" id="2.7.11.1" evidence="2"/>
<evidence type="ECO:0000256" key="21">
    <source>
        <dbReference type="SAM" id="SignalP"/>
    </source>
</evidence>
<dbReference type="FunFam" id="3.80.10.10:FF:000452">
    <property type="entry name" value="Probable LRR receptor-like serine/threonine-protein kinase RFK1"/>
    <property type="match status" value="1"/>
</dbReference>
<reference evidence="23" key="1">
    <citation type="journal article" date="2021" name="J. Hered.">
        <title>Genome Assembly of Salicaceae Populus deltoides (Eastern Cottonwood) I-69 Based on Nanopore Sequencing and Hi-C Technologies.</title>
        <authorList>
            <person name="Bai S."/>
            <person name="Wu H."/>
            <person name="Zhang J."/>
            <person name="Pan Z."/>
            <person name="Zhao W."/>
            <person name="Li Z."/>
            <person name="Tong C."/>
        </authorList>
    </citation>
    <scope>NUCLEOTIDE SEQUENCE</scope>
    <source>
        <tissue evidence="23">Leaf</tissue>
    </source>
</reference>
<evidence type="ECO:0000256" key="14">
    <source>
        <dbReference type="ARBA" id="ARBA00023136"/>
    </source>
</evidence>
<dbReference type="CDD" id="cd14066">
    <property type="entry name" value="STKc_IRAK"/>
    <property type="match status" value="1"/>
</dbReference>
<keyword evidence="7 20" id="KW-0812">Transmembrane</keyword>
<dbReference type="Gene3D" id="3.30.200.20">
    <property type="entry name" value="Phosphorylase Kinase, domain 1"/>
    <property type="match status" value="1"/>
</dbReference>
<dbReference type="PROSITE" id="PS51257">
    <property type="entry name" value="PROKAR_LIPOPROTEIN"/>
    <property type="match status" value="1"/>
</dbReference>
<accession>A0A8T2XL88</accession>
<keyword evidence="5" id="KW-0433">Leucine-rich repeat</keyword>
<comment type="catalytic activity">
    <reaction evidence="17">
        <text>L-threonyl-[protein] + ATP = O-phospho-L-threonyl-[protein] + ADP + H(+)</text>
        <dbReference type="Rhea" id="RHEA:46608"/>
        <dbReference type="Rhea" id="RHEA-COMP:11060"/>
        <dbReference type="Rhea" id="RHEA-COMP:11605"/>
        <dbReference type="ChEBI" id="CHEBI:15378"/>
        <dbReference type="ChEBI" id="CHEBI:30013"/>
        <dbReference type="ChEBI" id="CHEBI:30616"/>
        <dbReference type="ChEBI" id="CHEBI:61977"/>
        <dbReference type="ChEBI" id="CHEBI:456216"/>
        <dbReference type="EC" id="2.7.11.1"/>
    </reaction>
</comment>
<evidence type="ECO:0000313" key="23">
    <source>
        <dbReference type="EMBL" id="KAH8493916.1"/>
    </source>
</evidence>
<keyword evidence="3" id="KW-0723">Serine/threonine-protein kinase</keyword>
<evidence type="ECO:0000256" key="15">
    <source>
        <dbReference type="ARBA" id="ARBA00023170"/>
    </source>
</evidence>
<dbReference type="SMART" id="SM00220">
    <property type="entry name" value="S_TKc"/>
    <property type="match status" value="1"/>
</dbReference>
<feature type="domain" description="Protein kinase" evidence="22">
    <location>
        <begin position="670"/>
        <end position="946"/>
    </location>
</feature>
<dbReference type="FunFam" id="2.60.120.430:FF:000004">
    <property type="entry name" value="Putative leucine-rich repeat receptor-like serine/threonine-protein kinase"/>
    <property type="match status" value="1"/>
</dbReference>
<evidence type="ECO:0000256" key="6">
    <source>
        <dbReference type="ARBA" id="ARBA00022679"/>
    </source>
</evidence>
<dbReference type="GO" id="GO:0016020">
    <property type="term" value="C:membrane"/>
    <property type="evidence" value="ECO:0007669"/>
    <property type="project" value="UniProtKB-SubCell"/>
</dbReference>
<dbReference type="Pfam" id="PF11721">
    <property type="entry name" value="Malectin"/>
    <property type="match status" value="1"/>
</dbReference>
<dbReference type="FunFam" id="3.30.200.20:FF:000217">
    <property type="entry name" value="probable LRR receptor-like serine/threonine-protein kinase At1g53430"/>
    <property type="match status" value="1"/>
</dbReference>
<dbReference type="SUPFAM" id="SSF52058">
    <property type="entry name" value="L domain-like"/>
    <property type="match status" value="1"/>
</dbReference>
<feature type="transmembrane region" description="Helical" evidence="20">
    <location>
        <begin position="611"/>
        <end position="634"/>
    </location>
</feature>
<evidence type="ECO:0000256" key="18">
    <source>
        <dbReference type="ARBA" id="ARBA00048679"/>
    </source>
</evidence>
<dbReference type="GO" id="GO:0004674">
    <property type="term" value="F:protein serine/threonine kinase activity"/>
    <property type="evidence" value="ECO:0007669"/>
    <property type="project" value="UniProtKB-KW"/>
</dbReference>
<keyword evidence="11" id="KW-0418">Kinase</keyword>
<protein>
    <recommendedName>
        <fullName evidence="2">non-specific serine/threonine protein kinase</fullName>
        <ecNumber evidence="2">2.7.11.1</ecNumber>
    </recommendedName>
</protein>
<dbReference type="InterPro" id="IPR000719">
    <property type="entry name" value="Prot_kinase_dom"/>
</dbReference>
<evidence type="ECO:0000256" key="7">
    <source>
        <dbReference type="ARBA" id="ARBA00022692"/>
    </source>
</evidence>
<dbReference type="InterPro" id="IPR051824">
    <property type="entry name" value="LRR_Rcpt-Like_S/T_Kinase"/>
</dbReference>
<feature type="region of interest" description="Disordered" evidence="19">
    <location>
        <begin position="973"/>
        <end position="1012"/>
    </location>
</feature>
<dbReference type="InterPro" id="IPR032675">
    <property type="entry name" value="LRR_dom_sf"/>
</dbReference>
<evidence type="ECO:0000256" key="16">
    <source>
        <dbReference type="ARBA" id="ARBA00023180"/>
    </source>
</evidence>
<comment type="caution">
    <text evidence="23">The sequence shown here is derived from an EMBL/GenBank/DDBJ whole genome shotgun (WGS) entry which is preliminary data.</text>
</comment>
<gene>
    <name evidence="23" type="ORF">H0E87_020616</name>
</gene>
<dbReference type="GO" id="GO:0005524">
    <property type="term" value="F:ATP binding"/>
    <property type="evidence" value="ECO:0007669"/>
    <property type="project" value="UniProtKB-KW"/>
</dbReference>
<dbReference type="EMBL" id="JACEGQ020000011">
    <property type="protein sequence ID" value="KAH8493916.1"/>
    <property type="molecule type" value="Genomic_DNA"/>
</dbReference>
<keyword evidence="4" id="KW-0597">Phosphoprotein</keyword>
<evidence type="ECO:0000256" key="9">
    <source>
        <dbReference type="ARBA" id="ARBA00022737"/>
    </source>
</evidence>
<keyword evidence="15" id="KW-0675">Receptor</keyword>
<keyword evidence="24" id="KW-1185">Reference proteome</keyword>
<keyword evidence="8 21" id="KW-0732">Signal</keyword>
<keyword evidence="14 20" id="KW-0472">Membrane</keyword>
<evidence type="ECO:0000256" key="2">
    <source>
        <dbReference type="ARBA" id="ARBA00012513"/>
    </source>
</evidence>
<dbReference type="SUPFAM" id="SSF56112">
    <property type="entry name" value="Protein kinase-like (PK-like)"/>
    <property type="match status" value="1"/>
</dbReference>
<comment type="subcellular location">
    <subcellularLocation>
        <location evidence="1">Membrane</location>
        <topology evidence="1">Single-pass type I membrane protein</topology>
    </subcellularLocation>
</comment>
<evidence type="ECO:0000256" key="5">
    <source>
        <dbReference type="ARBA" id="ARBA00022614"/>
    </source>
</evidence>
<evidence type="ECO:0000256" key="11">
    <source>
        <dbReference type="ARBA" id="ARBA00022777"/>
    </source>
</evidence>
<comment type="catalytic activity">
    <reaction evidence="18">
        <text>L-seryl-[protein] + ATP = O-phospho-L-seryl-[protein] + ADP + H(+)</text>
        <dbReference type="Rhea" id="RHEA:17989"/>
        <dbReference type="Rhea" id="RHEA-COMP:9863"/>
        <dbReference type="Rhea" id="RHEA-COMP:11604"/>
        <dbReference type="ChEBI" id="CHEBI:15378"/>
        <dbReference type="ChEBI" id="CHEBI:29999"/>
        <dbReference type="ChEBI" id="CHEBI:30616"/>
        <dbReference type="ChEBI" id="CHEBI:83421"/>
        <dbReference type="ChEBI" id="CHEBI:456216"/>
        <dbReference type="EC" id="2.7.11.1"/>
    </reaction>
</comment>
<dbReference type="FunFam" id="3.80.10.10:FF:000874">
    <property type="entry name" value="Probable LRR receptor-like serine/threonine-protein kinase RFK1"/>
    <property type="match status" value="1"/>
</dbReference>
<keyword evidence="10" id="KW-0547">Nucleotide-binding</keyword>
<dbReference type="Gene3D" id="2.60.120.430">
    <property type="entry name" value="Galactose-binding lectin"/>
    <property type="match status" value="1"/>
</dbReference>
<feature type="compositionally biased region" description="Low complexity" evidence="19">
    <location>
        <begin position="980"/>
        <end position="1012"/>
    </location>
</feature>
<keyword evidence="6" id="KW-0808">Transferase</keyword>
<dbReference type="PROSITE" id="PS50011">
    <property type="entry name" value="PROTEIN_KINASE_DOM"/>
    <property type="match status" value="1"/>
</dbReference>
<dbReference type="InterPro" id="IPR001611">
    <property type="entry name" value="Leu-rich_rpt"/>
</dbReference>
<dbReference type="PANTHER" id="PTHR48006">
    <property type="entry name" value="LEUCINE-RICH REPEAT-CONTAINING PROTEIN DDB_G0281931-RELATED"/>
    <property type="match status" value="1"/>
</dbReference>
<dbReference type="Pfam" id="PF00560">
    <property type="entry name" value="LRR_1"/>
    <property type="match status" value="3"/>
</dbReference>
<keyword evidence="9" id="KW-0677">Repeat</keyword>
<evidence type="ECO:0000313" key="24">
    <source>
        <dbReference type="Proteomes" id="UP000807159"/>
    </source>
</evidence>
<keyword evidence="12" id="KW-0067">ATP-binding</keyword>
<evidence type="ECO:0000256" key="1">
    <source>
        <dbReference type="ARBA" id="ARBA00004479"/>
    </source>
</evidence>
<dbReference type="InterPro" id="IPR021720">
    <property type="entry name" value="Malectin_dom"/>
</dbReference>
<dbReference type="AlphaFoldDB" id="A0A8T2XL88"/>
<evidence type="ECO:0000256" key="19">
    <source>
        <dbReference type="SAM" id="MobiDB-lite"/>
    </source>
</evidence>
<dbReference type="InterPro" id="IPR001245">
    <property type="entry name" value="Ser-Thr/Tyr_kinase_cat_dom"/>
</dbReference>
<dbReference type="FunFam" id="3.80.10.10:FF:000433">
    <property type="entry name" value="Putative LRR receptor-like serine/threonine-protein kinase isoform A"/>
    <property type="match status" value="1"/>
</dbReference>
<feature type="signal peptide" evidence="21">
    <location>
        <begin position="1"/>
        <end position="22"/>
    </location>
</feature>
<feature type="chain" id="PRO_5035779631" description="non-specific serine/threonine protein kinase" evidence="21">
    <location>
        <begin position="23"/>
        <end position="1012"/>
    </location>
</feature>
<evidence type="ECO:0000256" key="12">
    <source>
        <dbReference type="ARBA" id="ARBA00022840"/>
    </source>
</evidence>
<evidence type="ECO:0000256" key="8">
    <source>
        <dbReference type="ARBA" id="ARBA00022729"/>
    </source>
</evidence>
<dbReference type="Gene3D" id="1.10.510.10">
    <property type="entry name" value="Transferase(Phosphotransferase) domain 1"/>
    <property type="match status" value="1"/>
</dbReference>
<dbReference type="InterPro" id="IPR008271">
    <property type="entry name" value="Ser/Thr_kinase_AS"/>
</dbReference>
<dbReference type="Gene3D" id="3.80.10.10">
    <property type="entry name" value="Ribonuclease Inhibitor"/>
    <property type="match status" value="3"/>
</dbReference>
<sequence length="1012" mass="113005">MLAGKFFVFLTVSLTSCLGLLAFFEAKLVQEEVDALEEIARTLGSKYWKFNADTCEIVSVGVAQVPPKNAEQRIDCECKNGNNTDCHVTRMELKNYNLPGVLPPQLVKLPHLQVVDFAYNYLSGMIPREWASMQLTSISLLVNRLSGEIPKELGNITTLTYLSLEANQISGIIPPDLGKLINLQTLMLSSNRFTGNLPVSFSRLINLTDFRINDNNFSGTIPIFIQNWKKLARLEMHATGLEGPIPSNISLLNNLVELRISDINGPTQSFPMLKNMTGMIRLTLRSCNILGEIPAYLWTMKSLELLDVSFNKLVGKIPASISADRLRFIFLTRNLLSGDISDSILKDGSNVDLSYNNFALQSPGQPVCRENMNLNLNLFHSSSMGNSSRRVLPCMKTFRCPKYSNCLHVNSGGKDITINENKTTLSYEGDGQVEGGAAKYFVNDHSFWGFSSTGDFMDDYDYQNTRYTVSLQSSTIPELYQTARISPISLTYFHYCLQNGNYTVNLHFAEIQFTNDHTYNSLGRRIFDIYVQERLVWKDFNIEDEVGSAEKPLVKQVLNVNVTNNMLEIRFYFAGKGTTRIPDRGVYGPIISAISVFSDLKVCSSGKKKGIVYVVVGAVGASCLVAIILVILWWKGNLPGKLRRKRDVKGLDFPKGTFSLKQIRAATNDFDASNKIGEGGFGPVYKGQLPDGTVIAVKQLSSKSRQGNREFLNEMGMISCLQHPNLVKLHGCCIESDQLLLVYEYMENNSLARALFRHENNQLNLDWPTRLKICIGIARGLAFLHEESRLKIVHRDIKATNVLLDGNLNPKISDFGLARLDEEEKSHISTRVAGTIGYMAPEYALWGYLTDKADVYSFGVVALEIISGKNNNNYMPSNSSCVCLLDWACHLQQSGSFIELVDETLGSEVNIEEAETMVKVALLCTNASPTVRPTMSEVVSMLEGRMAVPNTLPELSSYTEDLRFKAMRDLRQHEQSHRFSGSQTQKSTSIQTFSSSSISENSSYEISVEPKL</sequence>
<dbReference type="PROSITE" id="PS00108">
    <property type="entry name" value="PROTEIN_KINASE_ST"/>
    <property type="match status" value="1"/>
</dbReference>
<keyword evidence="16" id="KW-0325">Glycoprotein</keyword>
<evidence type="ECO:0000256" key="10">
    <source>
        <dbReference type="ARBA" id="ARBA00022741"/>
    </source>
</evidence>
<dbReference type="InterPro" id="IPR011009">
    <property type="entry name" value="Kinase-like_dom_sf"/>
</dbReference>